<evidence type="ECO:0000313" key="1">
    <source>
        <dbReference type="EMBL" id="VCX30871.1"/>
    </source>
</evidence>
<sequence>MRLTSNGSYACNHKILEHPEGRK</sequence>
<evidence type="ECO:0000313" key="2">
    <source>
        <dbReference type="Proteomes" id="UP000269945"/>
    </source>
</evidence>
<dbReference type="EMBL" id="CYRY02039515">
    <property type="protein sequence ID" value="VCX30871.1"/>
    <property type="molecule type" value="Genomic_DNA"/>
</dbReference>
<keyword evidence="2" id="KW-1185">Reference proteome</keyword>
<protein>
    <submittedName>
        <fullName evidence="1">Uncharacterized protein</fullName>
    </submittedName>
</protein>
<dbReference type="AlphaFoldDB" id="A0A9X9Q5Q0"/>
<dbReference type="Proteomes" id="UP000269945">
    <property type="component" value="Unassembled WGS sequence"/>
</dbReference>
<comment type="caution">
    <text evidence="1">The sequence shown here is derived from an EMBL/GenBank/DDBJ whole genome shotgun (WGS) entry which is preliminary data.</text>
</comment>
<organism evidence="1 2">
    <name type="scientific">Gulo gulo</name>
    <name type="common">Wolverine</name>
    <name type="synonym">Gluton</name>
    <dbReference type="NCBI Taxonomy" id="48420"/>
    <lineage>
        <taxon>Eukaryota</taxon>
        <taxon>Metazoa</taxon>
        <taxon>Chordata</taxon>
        <taxon>Craniata</taxon>
        <taxon>Vertebrata</taxon>
        <taxon>Euteleostomi</taxon>
        <taxon>Mammalia</taxon>
        <taxon>Eutheria</taxon>
        <taxon>Laurasiatheria</taxon>
        <taxon>Carnivora</taxon>
        <taxon>Caniformia</taxon>
        <taxon>Musteloidea</taxon>
        <taxon>Mustelidae</taxon>
        <taxon>Guloninae</taxon>
        <taxon>Gulo</taxon>
    </lineage>
</organism>
<accession>A0A9X9Q5Q0</accession>
<name>A0A9X9Q5Q0_GULGU</name>
<proteinExistence type="predicted"/>
<gene>
    <name evidence="1" type="ORF">BN2614_LOCUS2</name>
</gene>
<reference evidence="1 2" key="1">
    <citation type="submission" date="2018-10" db="EMBL/GenBank/DDBJ databases">
        <authorList>
            <person name="Ekblom R."/>
            <person name="Jareborg N."/>
        </authorList>
    </citation>
    <scope>NUCLEOTIDE SEQUENCE [LARGE SCALE GENOMIC DNA]</scope>
    <source>
        <tissue evidence="1">Muscle</tissue>
    </source>
</reference>